<accession>A0A1H9S2F5</accession>
<name>A0A1H9S2F5_9GAMM</name>
<dbReference type="EMBL" id="FOGS01000003">
    <property type="protein sequence ID" value="SER78795.1"/>
    <property type="molecule type" value="Genomic_DNA"/>
</dbReference>
<keyword evidence="4" id="KW-1185">Reference proteome</keyword>
<evidence type="ECO:0000313" key="4">
    <source>
        <dbReference type="Proteomes" id="UP000198505"/>
    </source>
</evidence>
<evidence type="ECO:0000256" key="1">
    <source>
        <dbReference type="ARBA" id="ARBA00008005"/>
    </source>
</evidence>
<protein>
    <submittedName>
        <fullName evidence="3">Mu-like prophage tail sheath protein gpL</fullName>
    </submittedName>
</protein>
<dbReference type="AlphaFoldDB" id="A0A1H9S2F5"/>
<dbReference type="InterPro" id="IPR007067">
    <property type="entry name" value="Tail_sheath"/>
</dbReference>
<comment type="similarity">
    <text evidence="1">Belongs to the myoviridae tail sheath protein family.</text>
</comment>
<evidence type="ECO:0000313" key="3">
    <source>
        <dbReference type="EMBL" id="SER78795.1"/>
    </source>
</evidence>
<dbReference type="STRING" id="416874.SAMN04487958_1038"/>
<dbReference type="InterPro" id="IPR035089">
    <property type="entry name" value="Phage_sheath_subtilisin"/>
</dbReference>
<dbReference type="Proteomes" id="UP000198505">
    <property type="component" value="Unassembled WGS sequence"/>
</dbReference>
<dbReference type="PIRSF" id="PIRSF007349">
    <property type="entry name" value="Tsp_L"/>
    <property type="match status" value="1"/>
</dbReference>
<evidence type="ECO:0000259" key="2">
    <source>
        <dbReference type="Pfam" id="PF04984"/>
    </source>
</evidence>
<gene>
    <name evidence="3" type="ORF">SAMN04487958_1038</name>
</gene>
<sequence length="494" mass="53650">MADITAGVFNDIPSALRIPSVFIEFDARLANSGVWQTRLLVMGQRFDSGEKDALSLDRVTSGDQADRYYGRGSMIAEMLRAALEIDPYMETYGLALDDAAAGTNANGSISVAGTALRGGTAALYIGGYRVRAGVEASDDSETIAQALVDAINDNGRVPVTATIEGTDTSLINLDCKWAGNTGNDIHLVFNAKGERGLDGVTFEITQLTGGDGNPDIGDAIAAMGDEWYHYIACPYTDTANLDELTTELDRRYGPMVQMGSRAFAAYRGTHSETGTFGSELNSPHLTVMGTGQAVSPTYLWAATYAMVAAGSLTNDPARPLQYLALPGLIGPRKEDRWDKPERNLLLFDGIATFTVADDGTVQINREITTYQVTEAGVESDAYLDIQTPETLERIRYEQISRILSKYPRHKLATDADAAIYGAGQPIMTPNVGKAELLDLYLDFIEKGWVQDYEGYAASLTANIDPDNKARLNVIDSPKLVGQYRIHAMQTQFRR</sequence>
<proteinExistence type="inferred from homology"/>
<dbReference type="RefSeq" id="WP_092826015.1">
    <property type="nucleotide sequence ID" value="NZ_FOGS01000003.1"/>
</dbReference>
<reference evidence="4" key="1">
    <citation type="submission" date="2016-10" db="EMBL/GenBank/DDBJ databases">
        <authorList>
            <person name="Varghese N."/>
            <person name="Submissions S."/>
        </authorList>
    </citation>
    <scope>NUCLEOTIDE SEQUENCE [LARGE SCALE GENOMIC DNA]</scope>
    <source>
        <strain evidence="4">CGMCC 1.6495</strain>
    </source>
</reference>
<feature type="domain" description="Tail sheath protein subtilisin-like" evidence="2">
    <location>
        <begin position="210"/>
        <end position="369"/>
    </location>
</feature>
<organism evidence="3 4">
    <name type="scientific">Vreelandella subterranea</name>
    <dbReference type="NCBI Taxonomy" id="416874"/>
    <lineage>
        <taxon>Bacteria</taxon>
        <taxon>Pseudomonadati</taxon>
        <taxon>Pseudomonadota</taxon>
        <taxon>Gammaproteobacteria</taxon>
        <taxon>Oceanospirillales</taxon>
        <taxon>Halomonadaceae</taxon>
        <taxon>Vreelandella</taxon>
    </lineage>
</organism>
<dbReference type="Pfam" id="PF04984">
    <property type="entry name" value="Phage_sheath_1"/>
    <property type="match status" value="1"/>
</dbReference>